<dbReference type="InterPro" id="IPR014729">
    <property type="entry name" value="Rossmann-like_a/b/a_fold"/>
</dbReference>
<evidence type="ECO:0000313" key="2">
    <source>
        <dbReference type="EMBL" id="AEG15646.1"/>
    </source>
</evidence>
<reference evidence="3" key="1">
    <citation type="submission" date="2011-05" db="EMBL/GenBank/DDBJ databases">
        <title>Complete sequence of Desulfotomaculum kuznetsovii DSM 6115.</title>
        <authorList>
            <person name="Lucas S."/>
            <person name="Han J."/>
            <person name="Lapidus A."/>
            <person name="Cheng J.-F."/>
            <person name="Goodwin L."/>
            <person name="Pitluck S."/>
            <person name="Peters L."/>
            <person name="Mikhailova N."/>
            <person name="Lu M."/>
            <person name="Saunders E."/>
            <person name="Han C."/>
            <person name="Tapia R."/>
            <person name="Land M."/>
            <person name="Hauser L."/>
            <person name="Kyrpides N."/>
            <person name="Ivanova N."/>
            <person name="Pagani I."/>
            <person name="Nazina T."/>
            <person name="Ivanova A."/>
            <person name="Parshina S."/>
            <person name="Kuever J."/>
            <person name="Muyzer G."/>
            <person name="Plugge C."/>
            <person name="Stams A."/>
            <person name="Woyke T."/>
        </authorList>
    </citation>
    <scope>NUCLEOTIDE SEQUENCE [LARGE SCALE GENOMIC DNA]</scope>
    <source>
        <strain evidence="3">DSM 6115 / VKM B-1805 / 17</strain>
    </source>
</reference>
<dbReference type="InterPro" id="IPR050128">
    <property type="entry name" value="Sulfate_adenylyltrnsfr_sub2"/>
</dbReference>
<dbReference type="Gene3D" id="3.40.50.620">
    <property type="entry name" value="HUPs"/>
    <property type="match status" value="1"/>
</dbReference>
<name>A0AAU8PC48_DESK7</name>
<dbReference type="PANTHER" id="PTHR43196">
    <property type="entry name" value="SULFATE ADENYLYLTRANSFERASE SUBUNIT 2"/>
    <property type="match status" value="1"/>
</dbReference>
<dbReference type="InterPro" id="IPR002500">
    <property type="entry name" value="PAPS_reduct_dom"/>
</dbReference>
<sequence>MNQERLYNWTLEQKEAESIRIIKETLERFGTDKVATTFTGGKDSLTLLHLIKQACGGTVPVRVIQIDTSVKFKEIYDFVARMSKEWDLNLCVVRNEEALKTIRIAEDHVQCCYQLKTVPLQNAIRDFGLAALFTAVRWDEQEARQGEEYFSPRQNPDHLRVQPILHFREIDIWSYIRKYNLPFCELYRRGYRSLGCEPCTVRGGPGGPERAGRAQDKEKAMQRLREMGYF</sequence>
<dbReference type="GO" id="GO:0003824">
    <property type="term" value="F:catalytic activity"/>
    <property type="evidence" value="ECO:0007669"/>
    <property type="project" value="InterPro"/>
</dbReference>
<dbReference type="KEGG" id="dku:Desku_2103"/>
<keyword evidence="3" id="KW-1185">Reference proteome</keyword>
<dbReference type="EMBL" id="CP002770">
    <property type="protein sequence ID" value="AEG15646.1"/>
    <property type="molecule type" value="Genomic_DNA"/>
</dbReference>
<evidence type="ECO:0000313" key="3">
    <source>
        <dbReference type="Proteomes" id="UP000009229"/>
    </source>
</evidence>
<dbReference type="AlphaFoldDB" id="A0AAU8PC48"/>
<dbReference type="Pfam" id="PF01507">
    <property type="entry name" value="PAPS_reduct"/>
    <property type="match status" value="1"/>
</dbReference>
<feature type="domain" description="Phosphoadenosine phosphosulphate reductase" evidence="1">
    <location>
        <begin position="34"/>
        <end position="201"/>
    </location>
</feature>
<gene>
    <name evidence="2" type="ordered locus">Desku_2103</name>
</gene>
<accession>A0AAU8PC48</accession>
<evidence type="ECO:0000259" key="1">
    <source>
        <dbReference type="Pfam" id="PF01507"/>
    </source>
</evidence>
<dbReference type="RefSeq" id="WP_013823160.1">
    <property type="nucleotide sequence ID" value="NC_015573.1"/>
</dbReference>
<dbReference type="PANTHER" id="PTHR43196:SF1">
    <property type="entry name" value="SULFATE ADENYLYLTRANSFERASE SUBUNIT 2"/>
    <property type="match status" value="1"/>
</dbReference>
<dbReference type="Proteomes" id="UP000009229">
    <property type="component" value="Chromosome"/>
</dbReference>
<protein>
    <submittedName>
        <fullName evidence="2">Phosphoadenosine phosphosulfate reductase</fullName>
    </submittedName>
</protein>
<dbReference type="SUPFAM" id="SSF52402">
    <property type="entry name" value="Adenine nucleotide alpha hydrolases-like"/>
    <property type="match status" value="1"/>
</dbReference>
<proteinExistence type="predicted"/>
<organism evidence="2 3">
    <name type="scientific">Desulfofundulus kuznetsovii (strain DSM 6115 / VKM B-1805 / 17)</name>
    <name type="common">Desulfotomaculum kuznetsovii</name>
    <dbReference type="NCBI Taxonomy" id="760568"/>
    <lineage>
        <taxon>Bacteria</taxon>
        <taxon>Bacillati</taxon>
        <taxon>Bacillota</taxon>
        <taxon>Clostridia</taxon>
        <taxon>Eubacteriales</taxon>
        <taxon>Peptococcaceae</taxon>
        <taxon>Desulfofundulus</taxon>
    </lineage>
</organism>